<accession>A0AAQ1UGH8</accession>
<dbReference type="GO" id="GO:1990002">
    <property type="term" value="F:methylglyoxal reductase (NADPH) (acetol producing) activity"/>
    <property type="evidence" value="ECO:0007669"/>
    <property type="project" value="TreeGrafter"/>
</dbReference>
<evidence type="ECO:0000259" key="4">
    <source>
        <dbReference type="Pfam" id="PF25137"/>
    </source>
</evidence>
<comment type="caution">
    <text evidence="5">The sequence shown here is derived from an EMBL/GenBank/DDBJ whole genome shotgun (WGS) entry which is preliminary data.</text>
</comment>
<dbReference type="InterPro" id="IPR056798">
    <property type="entry name" value="ADH_Fe_C"/>
</dbReference>
<dbReference type="Gene3D" id="3.40.50.1970">
    <property type="match status" value="1"/>
</dbReference>
<dbReference type="Gene3D" id="1.20.1090.10">
    <property type="entry name" value="Dehydroquinate synthase-like - alpha domain"/>
    <property type="match status" value="1"/>
</dbReference>
<comment type="similarity">
    <text evidence="1">Belongs to the iron-containing alcohol dehydrogenase family.</text>
</comment>
<dbReference type="CDD" id="cd08187">
    <property type="entry name" value="BDH"/>
    <property type="match status" value="1"/>
</dbReference>
<dbReference type="AlphaFoldDB" id="A0AAQ1UGH8"/>
<evidence type="ECO:0000256" key="1">
    <source>
        <dbReference type="ARBA" id="ARBA00007358"/>
    </source>
</evidence>
<dbReference type="FunFam" id="3.40.50.1970:FF:000003">
    <property type="entry name" value="Alcohol dehydrogenase, iron-containing"/>
    <property type="match status" value="1"/>
</dbReference>
<dbReference type="GO" id="GO:0005829">
    <property type="term" value="C:cytosol"/>
    <property type="evidence" value="ECO:0007669"/>
    <property type="project" value="TreeGrafter"/>
</dbReference>
<dbReference type="InterPro" id="IPR001670">
    <property type="entry name" value="ADH_Fe/GldA"/>
</dbReference>
<evidence type="ECO:0000259" key="3">
    <source>
        <dbReference type="Pfam" id="PF00465"/>
    </source>
</evidence>
<feature type="domain" description="Fe-containing alcohol dehydrogenase-like C-terminal" evidence="4">
    <location>
        <begin position="188"/>
        <end position="390"/>
    </location>
</feature>
<evidence type="ECO:0000313" key="6">
    <source>
        <dbReference type="Proteomes" id="UP000255283"/>
    </source>
</evidence>
<sequence>MKDFNFYAPTRVVFGKQSEEQLPRLLKEAGGKKVLVHYGGGSAKRSGLLDKVYGMLDDAGIEHVELGGVVPNPLLSKVNEGIDLCRRKEVDFILAVGGGSVIDSAKAIAYGVPYEGDVWDFWNGKPATAALPVGAMLTITAAGSEMSNSCVITKDEGAVKRGFNNDLCRCKFAIMNPERTYTLPPYQTAAGATDIMMHTMERYFSKHEDMTLTDAIAEALLRTVKESIFEVLKHPEDYRNRAQIMWAGSLSHNDLTECGLEKDFATHRLEHELSALFGVTHGAGLAAVWPAWARYVMKKHISRFVQFAVNVMGVPNDFSNPEATAEKGICRMEHFFHAIGMPTSIKELLGHDITEAQIDEMVDKCSRGGTITVGAMEVIAPDDMRAIYRMAR</sequence>
<dbReference type="GO" id="GO:1990362">
    <property type="term" value="F:butanol dehydrogenase (NAD+) activity"/>
    <property type="evidence" value="ECO:0007669"/>
    <property type="project" value="InterPro"/>
</dbReference>
<dbReference type="Proteomes" id="UP000255283">
    <property type="component" value="Unassembled WGS sequence"/>
</dbReference>
<dbReference type="GO" id="GO:0008106">
    <property type="term" value="F:alcohol dehydrogenase (NADP+) activity"/>
    <property type="evidence" value="ECO:0007669"/>
    <property type="project" value="TreeGrafter"/>
</dbReference>
<gene>
    <name evidence="5" type="primary">bdhA</name>
    <name evidence="5" type="ORF">NCTC13063_00858</name>
</gene>
<organism evidence="5 6">
    <name type="scientific">Segatella buccae</name>
    <dbReference type="NCBI Taxonomy" id="28126"/>
    <lineage>
        <taxon>Bacteria</taxon>
        <taxon>Pseudomonadati</taxon>
        <taxon>Bacteroidota</taxon>
        <taxon>Bacteroidia</taxon>
        <taxon>Bacteroidales</taxon>
        <taxon>Prevotellaceae</taxon>
        <taxon>Segatella</taxon>
    </lineage>
</organism>
<dbReference type="GO" id="GO:0046872">
    <property type="term" value="F:metal ion binding"/>
    <property type="evidence" value="ECO:0007669"/>
    <property type="project" value="InterPro"/>
</dbReference>
<dbReference type="EMBL" id="UGTJ01000001">
    <property type="protein sequence ID" value="SUB79591.1"/>
    <property type="molecule type" value="Genomic_DNA"/>
</dbReference>
<dbReference type="EC" id="1.1.1.-" evidence="5"/>
<protein>
    <submittedName>
        <fullName evidence="5">NADH-dependent butanol dehydrogenase A</fullName>
        <ecNumber evidence="5">1.1.1.-</ecNumber>
    </submittedName>
</protein>
<dbReference type="InterPro" id="IPR044731">
    <property type="entry name" value="BDH-like"/>
</dbReference>
<dbReference type="SUPFAM" id="SSF56796">
    <property type="entry name" value="Dehydroquinate synthase-like"/>
    <property type="match status" value="1"/>
</dbReference>
<name>A0AAQ1UGH8_9BACT</name>
<dbReference type="RefSeq" id="WP_115153342.1">
    <property type="nucleotide sequence ID" value="NZ_UGTJ01000001.1"/>
</dbReference>
<evidence type="ECO:0000313" key="5">
    <source>
        <dbReference type="EMBL" id="SUB79591.1"/>
    </source>
</evidence>
<dbReference type="Pfam" id="PF00465">
    <property type="entry name" value="Fe-ADH"/>
    <property type="match status" value="1"/>
</dbReference>
<reference evidence="5 6" key="1">
    <citation type="submission" date="2018-06" db="EMBL/GenBank/DDBJ databases">
        <authorList>
            <consortium name="Pathogen Informatics"/>
            <person name="Doyle S."/>
        </authorList>
    </citation>
    <scope>NUCLEOTIDE SEQUENCE [LARGE SCALE GENOMIC DNA]</scope>
    <source>
        <strain evidence="5 6">NCTC13063</strain>
    </source>
</reference>
<feature type="domain" description="Alcohol dehydrogenase iron-type/glycerol dehydrogenase GldA" evidence="3">
    <location>
        <begin position="9"/>
        <end position="177"/>
    </location>
</feature>
<proteinExistence type="inferred from homology"/>
<dbReference type="Pfam" id="PF25137">
    <property type="entry name" value="ADH_Fe_C"/>
    <property type="match status" value="1"/>
</dbReference>
<keyword evidence="2 5" id="KW-0560">Oxidoreductase</keyword>
<dbReference type="PANTHER" id="PTHR43633:SF1">
    <property type="entry name" value="ALCOHOL DEHYDROGENASE YQHD"/>
    <property type="match status" value="1"/>
</dbReference>
<evidence type="ECO:0000256" key="2">
    <source>
        <dbReference type="ARBA" id="ARBA00023002"/>
    </source>
</evidence>
<dbReference type="PANTHER" id="PTHR43633">
    <property type="entry name" value="ALCOHOL DEHYDROGENASE YQHD"/>
    <property type="match status" value="1"/>
</dbReference>